<dbReference type="GO" id="GO:0003824">
    <property type="term" value="F:catalytic activity"/>
    <property type="evidence" value="ECO:0007669"/>
    <property type="project" value="InterPro"/>
</dbReference>
<feature type="domain" description="Endonuclease/exonuclease/phosphatase" evidence="1">
    <location>
        <begin position="940"/>
        <end position="1217"/>
    </location>
</feature>
<gene>
    <name evidence="2" type="ORF">A4R26_24160</name>
</gene>
<accession>A0A1V9FGH6</accession>
<organism evidence="2 3">
    <name type="scientific">Niastella populi</name>
    <dbReference type="NCBI Taxonomy" id="550983"/>
    <lineage>
        <taxon>Bacteria</taxon>
        <taxon>Pseudomonadati</taxon>
        <taxon>Bacteroidota</taxon>
        <taxon>Chitinophagia</taxon>
        <taxon>Chitinophagales</taxon>
        <taxon>Chitinophagaceae</taxon>
        <taxon>Niastella</taxon>
    </lineage>
</organism>
<keyword evidence="3" id="KW-1185">Reference proteome</keyword>
<dbReference type="InterPro" id="IPR036691">
    <property type="entry name" value="Endo/exonu/phosph_ase_sf"/>
</dbReference>
<protein>
    <recommendedName>
        <fullName evidence="1">Endonuclease/exonuclease/phosphatase domain-containing protein</fullName>
    </recommendedName>
</protein>
<dbReference type="SUPFAM" id="SSF56219">
    <property type="entry name" value="DNase I-like"/>
    <property type="match status" value="1"/>
</dbReference>
<dbReference type="NCBIfam" id="NF038128">
    <property type="entry name" value="choice_anch_J"/>
    <property type="match status" value="1"/>
</dbReference>
<comment type="caution">
    <text evidence="2">The sequence shown here is derived from an EMBL/GenBank/DDBJ whole genome shotgun (WGS) entry which is preliminary data.</text>
</comment>
<dbReference type="InterPro" id="IPR013783">
    <property type="entry name" value="Ig-like_fold"/>
</dbReference>
<dbReference type="Gene3D" id="2.60.120.200">
    <property type="match status" value="1"/>
</dbReference>
<dbReference type="InterPro" id="IPR005135">
    <property type="entry name" value="Endo/exonuclease/phosphatase"/>
</dbReference>
<reference evidence="3" key="1">
    <citation type="submission" date="2016-04" db="EMBL/GenBank/DDBJ databases">
        <authorList>
            <person name="Chen L."/>
            <person name="Zhuang W."/>
            <person name="Wang G."/>
        </authorList>
    </citation>
    <scope>NUCLEOTIDE SEQUENCE [LARGE SCALE GENOMIC DNA]</scope>
    <source>
        <strain evidence="3">208</strain>
    </source>
</reference>
<dbReference type="EMBL" id="LWBP01000192">
    <property type="protein sequence ID" value="OQP57469.1"/>
    <property type="molecule type" value="Genomic_DNA"/>
</dbReference>
<evidence type="ECO:0000259" key="1">
    <source>
        <dbReference type="Pfam" id="PF03372"/>
    </source>
</evidence>
<evidence type="ECO:0000313" key="2">
    <source>
        <dbReference type="EMBL" id="OQP57469.1"/>
    </source>
</evidence>
<dbReference type="Gene3D" id="2.60.40.10">
    <property type="entry name" value="Immunoglobulins"/>
    <property type="match status" value="1"/>
</dbReference>
<evidence type="ECO:0000313" key="3">
    <source>
        <dbReference type="Proteomes" id="UP000192276"/>
    </source>
</evidence>
<name>A0A1V9FGH6_9BACT</name>
<proteinExistence type="predicted"/>
<dbReference type="STRING" id="550983.A4R26_24160"/>
<dbReference type="NCBIfam" id="TIGR04183">
    <property type="entry name" value="Por_Secre_tail"/>
    <property type="match status" value="1"/>
</dbReference>
<dbReference type="Gene3D" id="3.60.10.10">
    <property type="entry name" value="Endonuclease/exonuclease/phosphatase"/>
    <property type="match status" value="1"/>
</dbReference>
<dbReference type="Pfam" id="PF03372">
    <property type="entry name" value="Exo_endo_phos"/>
    <property type="match status" value="1"/>
</dbReference>
<dbReference type="InterPro" id="IPR026444">
    <property type="entry name" value="Secre_tail"/>
</dbReference>
<sequence length="1413" mass="147925">MVCLSIATSAQVTLSGTSYSQNFDNIGTDSLPTGFTVRTGASASAIGTERDLTSAVTAWNNSTGAFKNFASYNNGLASGASAATQAAATDRALGVRQTGGFGDAGAAFVFQAASTTGLSSFSLDFKLQSLDVNSPRTTTWVVDYGLGANPASFTAATTVSGTLTTGAASFTNNPIHVDFGTALDNQPGIVTIRIVALTGSTGSGNRATTGIDDFTLNWTGGGGTVTPTLTVDQSSLNFPETEPGNTAGPLQYVLSGADLSGDVTVTAPAPFTVSTDNISYSTSLTIPQADAGLVTGKTIFVQFAPGTAGLYSGNITNTSSGAATKVVTGNGSSVSYIHLITPPYTETFDGIATNLPNGVSVRTGATASSLGTNAAFVKNATNWTSTSGGFFNYASGDIGTGEPQSSATDRAVGLRQTGSVGDPGGAFVFQIANTTGKINFTLDFNLQSLDAASTRTTTWQVEYALGNDPTSFTVPATTGTLTTGGSSFTNNIIHVNFGSALDNQSDVITIRVVALNASTGSGTRPTTGIDDLVLSWEDPSAKTITLNTTALNFPTTAIGSSNTQTYTIVGQTNLDQPVIITTAAPYSVSTDNITFSNSVAVAPADATNKTIYVKFAPAAAGVFNGSITNASVGAITKTITLTGEATDPAALTFNFNSCSIAGLPGSGWLSINTTGTQKWGCSQFGQNSTNGVSVNGFVSGSGAQTNEAWLISPALHLNGIVNMPVLSFYSRGEFTGPVLQLYVSTDYDGSSSPATATWTEIANSNFPTPPGSATTTWTFSDNIDLSAYKSAANVYIAFMYTSSPALNAARWSIDDIAITDQSTLLSVTPTQINFDETATGANSAAKGVSVRAVGSTDITLTVPAGFQISTDSINFSSTPVVIDQATAAAGTRIYIRFSPTVKKLTITGSLNVSGTGINKNAIALSGSSYPKAETFDVACYNLAFFGSNDTNNPTPQKITGQIDNIATVMQHLNMDVIGFEEVSSDSALNELLLKLPGYAAVTSPRWSYSFEAPDPDFPPQKIGFIYNTATMTLTAAEPPRVLFEAMYDSVRAGFSTRVGSNFWASGRLPYMATFDVNVNGQMKKVRLVVVHGKSSSDAASYNRRLFDAQVLKDTLDAVYKNDNVIILGDYNDRLYGSIYSGASVSPYNAFVTDNANYVPLTRPLDSAGKVSFIGGSGLIDHIVITHPLRLNYIDSSAAIEDPRTYIAGYNDSTASDHLPVFTRFSFAAGGPLPVTLLNFTARPHGNAVLVNWNTSMEVNNKYFIVERSADGSVFTEIGRLAGAGNSDHEKRYQFTDVNPLAGISYYRLRQVDFDGQFALSSTATVRFTSESRARLVLLPNPVTSYVSLNINTTGKTYTMRVSGVDGRVVINGTGAVNQLNQQLNNRLGALAPGVYVLTADNAEEHYTIKFVKQ</sequence>
<dbReference type="Proteomes" id="UP000192276">
    <property type="component" value="Unassembled WGS sequence"/>
</dbReference>